<dbReference type="Gramene" id="PUZ59650">
    <property type="protein sequence ID" value="PUZ59650"/>
    <property type="gene ID" value="GQ55_4G059300"/>
</dbReference>
<gene>
    <name evidence="1" type="ORF">GQ55_4G059300</name>
</gene>
<keyword evidence="2" id="KW-1185">Reference proteome</keyword>
<evidence type="ECO:0000313" key="2">
    <source>
        <dbReference type="Proteomes" id="UP000244336"/>
    </source>
</evidence>
<organism evidence="1 2">
    <name type="scientific">Panicum hallii var. hallii</name>
    <dbReference type="NCBI Taxonomy" id="1504633"/>
    <lineage>
        <taxon>Eukaryota</taxon>
        <taxon>Viridiplantae</taxon>
        <taxon>Streptophyta</taxon>
        <taxon>Embryophyta</taxon>
        <taxon>Tracheophyta</taxon>
        <taxon>Spermatophyta</taxon>
        <taxon>Magnoliopsida</taxon>
        <taxon>Liliopsida</taxon>
        <taxon>Poales</taxon>
        <taxon>Poaceae</taxon>
        <taxon>PACMAD clade</taxon>
        <taxon>Panicoideae</taxon>
        <taxon>Panicodae</taxon>
        <taxon>Paniceae</taxon>
        <taxon>Panicinae</taxon>
        <taxon>Panicum</taxon>
        <taxon>Panicum sect. Panicum</taxon>
    </lineage>
</organism>
<evidence type="ECO:0000313" key="1">
    <source>
        <dbReference type="EMBL" id="PUZ59650.1"/>
    </source>
</evidence>
<name>A0A2T7DVP8_9POAL</name>
<proteinExistence type="predicted"/>
<sequence>MDPQNCPIQLLEHKRGWISSSSSPVSSLHEMLDPAVTGAHRARALPTETIPPRCISEAPPAADITRRRAATSSPTVEGLLMPHGISDGCCALSLDTCNKHELVTQQQRAAGMHRNYFILL</sequence>
<dbReference type="Proteomes" id="UP000244336">
    <property type="component" value="Chromosome 4"/>
</dbReference>
<accession>A0A2T7DVP8</accession>
<dbReference type="EMBL" id="CM009752">
    <property type="protein sequence ID" value="PUZ59650.1"/>
    <property type="molecule type" value="Genomic_DNA"/>
</dbReference>
<reference evidence="1 2" key="1">
    <citation type="submission" date="2018-04" db="EMBL/GenBank/DDBJ databases">
        <title>WGS assembly of Panicum hallii var. hallii HAL2.</title>
        <authorList>
            <person name="Lovell J."/>
            <person name="Jenkins J."/>
            <person name="Lowry D."/>
            <person name="Mamidi S."/>
            <person name="Sreedasyam A."/>
            <person name="Weng X."/>
            <person name="Barry K."/>
            <person name="Bonette J."/>
            <person name="Campitelli B."/>
            <person name="Daum C."/>
            <person name="Gordon S."/>
            <person name="Gould B."/>
            <person name="Lipzen A."/>
            <person name="MacQueen A."/>
            <person name="Palacio-Mejia J."/>
            <person name="Plott C."/>
            <person name="Shakirov E."/>
            <person name="Shu S."/>
            <person name="Yoshinaga Y."/>
            <person name="Zane M."/>
            <person name="Rokhsar D."/>
            <person name="Grimwood J."/>
            <person name="Schmutz J."/>
            <person name="Juenger T."/>
        </authorList>
    </citation>
    <scope>NUCLEOTIDE SEQUENCE [LARGE SCALE GENOMIC DNA]</scope>
    <source>
        <strain evidence="2">cv. HAL2</strain>
    </source>
</reference>
<protein>
    <submittedName>
        <fullName evidence="1">Uncharacterized protein</fullName>
    </submittedName>
</protein>
<dbReference type="AlphaFoldDB" id="A0A2T7DVP8"/>